<reference evidence="2 3" key="2">
    <citation type="submission" date="2018-11" db="EMBL/GenBank/DDBJ databases">
        <authorList>
            <consortium name="Pathogen Informatics"/>
        </authorList>
    </citation>
    <scope>NUCLEOTIDE SEQUENCE [LARGE SCALE GENOMIC DNA]</scope>
    <source>
        <strain evidence="2 3">Costa Rica</strain>
    </source>
</reference>
<feature type="compositionally biased region" description="Basic and acidic residues" evidence="1">
    <location>
        <begin position="91"/>
        <end position="109"/>
    </location>
</feature>
<organism evidence="4">
    <name type="scientific">Angiostrongylus costaricensis</name>
    <name type="common">Nematode worm</name>
    <dbReference type="NCBI Taxonomy" id="334426"/>
    <lineage>
        <taxon>Eukaryota</taxon>
        <taxon>Metazoa</taxon>
        <taxon>Ecdysozoa</taxon>
        <taxon>Nematoda</taxon>
        <taxon>Chromadorea</taxon>
        <taxon>Rhabditida</taxon>
        <taxon>Rhabditina</taxon>
        <taxon>Rhabditomorpha</taxon>
        <taxon>Strongyloidea</taxon>
        <taxon>Metastrongylidae</taxon>
        <taxon>Angiostrongylus</taxon>
    </lineage>
</organism>
<proteinExistence type="predicted"/>
<evidence type="ECO:0000313" key="4">
    <source>
        <dbReference type="WBParaSite" id="ACOC_0001212501-mRNA-1"/>
    </source>
</evidence>
<keyword evidence="3" id="KW-1185">Reference proteome</keyword>
<dbReference type="AlphaFoldDB" id="A0A0R3PZU5"/>
<sequence>MGVVKGLFKSCDFWHNYGIGQLELLCNADPLVGQQAWKRMRSNFEKFTTNANLDKVQRKRIGPNEEFDAGDEGARGHPSATEDNEFKTSASRKEPTEEDLTRHEDEAATLRRIPSANHPLGSSALMKRKTSKR</sequence>
<protein>
    <submittedName>
        <fullName evidence="4">NAM-associated domain-containing protein</fullName>
    </submittedName>
</protein>
<dbReference type="EMBL" id="UYYA01004903">
    <property type="protein sequence ID" value="VDM63711.1"/>
    <property type="molecule type" value="Genomic_DNA"/>
</dbReference>
<evidence type="ECO:0000313" key="2">
    <source>
        <dbReference type="EMBL" id="VDM63711.1"/>
    </source>
</evidence>
<feature type="region of interest" description="Disordered" evidence="1">
    <location>
        <begin position="55"/>
        <end position="133"/>
    </location>
</feature>
<gene>
    <name evidence="2" type="ORF">ACOC_LOCUS12126</name>
</gene>
<evidence type="ECO:0000313" key="3">
    <source>
        <dbReference type="Proteomes" id="UP000267027"/>
    </source>
</evidence>
<accession>A0A0R3PZU5</accession>
<evidence type="ECO:0000256" key="1">
    <source>
        <dbReference type="SAM" id="MobiDB-lite"/>
    </source>
</evidence>
<reference evidence="4" key="1">
    <citation type="submission" date="2017-02" db="UniProtKB">
        <authorList>
            <consortium name="WormBaseParasite"/>
        </authorList>
    </citation>
    <scope>IDENTIFICATION</scope>
</reference>
<dbReference type="WBParaSite" id="ACOC_0001212501-mRNA-1">
    <property type="protein sequence ID" value="ACOC_0001212501-mRNA-1"/>
    <property type="gene ID" value="ACOC_0001212501"/>
</dbReference>
<name>A0A0R3PZU5_ANGCS</name>
<dbReference type="Proteomes" id="UP000267027">
    <property type="component" value="Unassembled WGS sequence"/>
</dbReference>